<feature type="chain" id="PRO_5043531975" description="DUF4890 domain-containing protein" evidence="2">
    <location>
        <begin position="24"/>
        <end position="196"/>
    </location>
</feature>
<protein>
    <recommendedName>
        <fullName evidence="5">DUF4890 domain-containing protein</fullName>
    </recommendedName>
</protein>
<accession>A0AAW5NV64</accession>
<sequence length="196" mass="23052">MKTKFIYVVLAVLFMGSQMTLSAQEKDNKEKKQRPTPEQMMQMQTNQMVKALMLDDATAAKFTPIYEKYLKELRDCRMMNREPRVKKETAQGTEAKTAKGTPRPVMTDAEIAKMLKGQFAQSRKMLDIREKYYNEFSKILSQKQIMKIYQQEKSNMNKFRKEFDRRKGQRPGQGHKPGQGDRQRQRQHAPHQGQNK</sequence>
<dbReference type="AlphaFoldDB" id="A0AAW5NV64"/>
<organism evidence="3 4">
    <name type="scientific">Bacteroides faecis</name>
    <dbReference type="NCBI Taxonomy" id="674529"/>
    <lineage>
        <taxon>Bacteria</taxon>
        <taxon>Pseudomonadati</taxon>
        <taxon>Bacteroidota</taxon>
        <taxon>Bacteroidia</taxon>
        <taxon>Bacteroidales</taxon>
        <taxon>Bacteroidaceae</taxon>
        <taxon>Bacteroides</taxon>
    </lineage>
</organism>
<feature type="signal peptide" evidence="2">
    <location>
        <begin position="1"/>
        <end position="23"/>
    </location>
</feature>
<name>A0AAW5NV64_9BACE</name>
<evidence type="ECO:0000313" key="4">
    <source>
        <dbReference type="Proteomes" id="UP001204548"/>
    </source>
</evidence>
<reference evidence="3" key="1">
    <citation type="submission" date="2022-08" db="EMBL/GenBank/DDBJ databases">
        <title>Genome Sequencing of Bacteroides fragilis Group Isolates with Nanopore Technology.</title>
        <authorList>
            <person name="Tisza M.J."/>
            <person name="Smith D."/>
            <person name="Dekker J.P."/>
        </authorList>
    </citation>
    <scope>NUCLEOTIDE SEQUENCE</scope>
    <source>
        <strain evidence="3">BFG-351</strain>
    </source>
</reference>
<feature type="region of interest" description="Disordered" evidence="1">
    <location>
        <begin position="151"/>
        <end position="196"/>
    </location>
</feature>
<evidence type="ECO:0008006" key="5">
    <source>
        <dbReference type="Google" id="ProtNLM"/>
    </source>
</evidence>
<comment type="caution">
    <text evidence="3">The sequence shown here is derived from an EMBL/GenBank/DDBJ whole genome shotgun (WGS) entry which is preliminary data.</text>
</comment>
<dbReference type="Proteomes" id="UP001204548">
    <property type="component" value="Unassembled WGS sequence"/>
</dbReference>
<evidence type="ECO:0000313" key="3">
    <source>
        <dbReference type="EMBL" id="MCS2792581.1"/>
    </source>
</evidence>
<evidence type="ECO:0000256" key="1">
    <source>
        <dbReference type="SAM" id="MobiDB-lite"/>
    </source>
</evidence>
<dbReference type="EMBL" id="JANUTS010000001">
    <property type="protein sequence ID" value="MCS2792581.1"/>
    <property type="molecule type" value="Genomic_DNA"/>
</dbReference>
<keyword evidence="2" id="KW-0732">Signal</keyword>
<proteinExistence type="predicted"/>
<dbReference type="RefSeq" id="WP_022301729.1">
    <property type="nucleotide sequence ID" value="NZ_CP103271.1"/>
</dbReference>
<evidence type="ECO:0000256" key="2">
    <source>
        <dbReference type="SAM" id="SignalP"/>
    </source>
</evidence>
<gene>
    <name evidence="3" type="ORF">NXW97_11275</name>
</gene>